<sequence>MKKAVNINSNQENININNTNSENINTPLDIDKYITSQEKIIQLQSLGVDKLISKMKDINDIFKDTVTQTTTIEKGITEQEIKQINTKILTLDTKITIINNKLTILEKNINLLINKQK</sequence>
<protein>
    <submittedName>
        <fullName evidence="1">Uncharacterized protein</fullName>
    </submittedName>
</protein>
<dbReference type="EMBL" id="MW522971">
    <property type="protein sequence ID" value="QTW05532.1"/>
    <property type="molecule type" value="Genomic_DNA"/>
</dbReference>
<reference evidence="1" key="1">
    <citation type="submission" date="2021-01" db="EMBL/GenBank/DDBJ databases">
        <title>Lytic archaeal viruses infect abundant primary producers in Earth s crust.</title>
        <authorList>
            <person name="Rahlff J."/>
            <person name="Turzynski V."/>
            <person name="Esser S.P."/>
            <person name="Monsees I."/>
            <person name="Bornemann T.L.V."/>
            <person name="Figueroa-Gonzalez P.A."/>
            <person name="Schulz F."/>
            <person name="Woyke T."/>
            <person name="Klingl A."/>
            <person name="Moraru C."/>
            <person name="Probst A.J."/>
        </authorList>
    </citation>
    <scope>NUCLEOTIDE SEQUENCE</scope>
</reference>
<name>A0A8B0LSF4_9VIRU</name>
<proteinExistence type="predicted"/>
<evidence type="ECO:0000313" key="1">
    <source>
        <dbReference type="EMBL" id="QTW05532.1"/>
    </source>
</evidence>
<organism evidence="1">
    <name type="scientific">uncultured archaeal virus</name>
    <dbReference type="NCBI Taxonomy" id="1960247"/>
    <lineage>
        <taxon>Viruses</taxon>
        <taxon>environmental samples</taxon>
    </lineage>
</organism>
<accession>A0A8B0LSF4</accession>